<keyword evidence="6" id="KW-0597">Phosphoprotein</keyword>
<organism evidence="30 31">
    <name type="scientific">Canis lupus familiaris</name>
    <name type="common">Dog</name>
    <name type="synonym">Canis familiaris</name>
    <dbReference type="NCBI Taxonomy" id="9615"/>
    <lineage>
        <taxon>Eukaryota</taxon>
        <taxon>Metazoa</taxon>
        <taxon>Chordata</taxon>
        <taxon>Craniata</taxon>
        <taxon>Vertebrata</taxon>
        <taxon>Euteleostomi</taxon>
        <taxon>Mammalia</taxon>
        <taxon>Eutheria</taxon>
        <taxon>Laurasiatheria</taxon>
        <taxon>Carnivora</taxon>
        <taxon>Caniformia</taxon>
        <taxon>Canidae</taxon>
        <taxon>Canis</taxon>
    </lineage>
</organism>
<dbReference type="GO" id="GO:0007528">
    <property type="term" value="P:neuromuscular junction development"/>
    <property type="evidence" value="ECO:0007669"/>
    <property type="project" value="UniProtKB-ARBA"/>
</dbReference>
<dbReference type="Proteomes" id="UP000002254">
    <property type="component" value="Chromosome 6"/>
</dbReference>
<keyword evidence="10 25" id="KW-0863">Zinc-finger</keyword>
<dbReference type="Gene3D" id="2.60.260.20">
    <property type="entry name" value="Urease metallochaperone UreE, N-terminal domain"/>
    <property type="match status" value="2"/>
</dbReference>
<keyword evidence="8 25" id="KW-0479">Metal-binding</keyword>
<dbReference type="CDD" id="cd10719">
    <property type="entry name" value="DnaJ_zf"/>
    <property type="match status" value="1"/>
</dbReference>
<feature type="domain" description="CR-type" evidence="29">
    <location>
        <begin position="223"/>
        <end position="301"/>
    </location>
</feature>
<reference evidence="30" key="2">
    <citation type="submission" date="2025-08" db="UniProtKB">
        <authorList>
            <consortium name="Ensembl"/>
        </authorList>
    </citation>
    <scope>IDENTIFICATION</scope>
</reference>
<dbReference type="SUPFAM" id="SSF57938">
    <property type="entry name" value="DnaJ/Hsp40 cysteine-rich domain"/>
    <property type="match status" value="1"/>
</dbReference>
<evidence type="ECO:0000256" key="20">
    <source>
        <dbReference type="ARBA" id="ARBA00058761"/>
    </source>
</evidence>
<dbReference type="CDD" id="cd10747">
    <property type="entry name" value="DnaJ_C"/>
    <property type="match status" value="1"/>
</dbReference>
<dbReference type="SUPFAM" id="SSF46565">
    <property type="entry name" value="Chaperone J-domain"/>
    <property type="match status" value="1"/>
</dbReference>
<dbReference type="InterPro" id="IPR008971">
    <property type="entry name" value="HSP40/DnaJ_pept-bd"/>
</dbReference>
<sequence>MAAWCSSRWLLVAVGIPRLPVAAGRGARPSRGGVVGASLSHKLNVSTSAPSLGGRGSGALLTLTPGVSFKGVKSYPFVCTASFHTSSPLAKEDYYQILGVPRNASQKEIKKAYYQLAKKYHPDTNKDDPKAKEKFSQLAEAYEVLSDEVKRKQYDAYGSAGFDPGAGSSGQSYWKGGPTVDPEELFRKIFGEFSSSSFGDFQSVFNQPQEYIMELTFNQAAKGVNKEFTVNITDTCERCDGKGNEPGTKMQNCHYCGGSGMETINTGPFVMRSTCRRCGGRGSIITSPCVVCRGAGQAKQKKKVMIPVPAGVEDGQTVRMPVGKREIFITFRVQKSPVFRRDGADIHSDLFISIAQAILGGTARAQGLYETINVTIPPGIQSDQKIRMSGKGIPRINSYGYGDHYIHIKIRVPKRLTSRQQSLILSYAEDETDVEGTVNGVTNTSTGFSRNLMTVMDGVAQPEVGGKMQFVPCASATYSKKLKQLISFKDFKDVRPLSHPGAPPRKANVTPSPTPGSGVRDARPSIQLHPGDAPQALRGRGRARSPVAPNTTTTSFSSAMRAAAGTAAPEAREAGGAARGRRWGQGSLPGPPRGPDGRAAGRSRGPRLPPASARHPDPGPAPTSRRSPGGRRWRGEPSTPPPARLLGPCSRVHRRRGGRVEPARRPPPNPRSSRPILAKPPVPGRPVRREPRPRCFGTPPVGALTRRGAEPPPPSADADGSSRRARAPECDCAARPGLAGTPSARAEPLGGRPAEEKKKKKTTETETKNTPQSTTHEHLNLQTWGVT</sequence>
<dbReference type="SMART" id="SM00271">
    <property type="entry name" value="DnaJ"/>
    <property type="match status" value="1"/>
</dbReference>
<dbReference type="InterPro" id="IPR051938">
    <property type="entry name" value="Apopto_cytoskel_mod"/>
</dbReference>
<evidence type="ECO:0000256" key="24">
    <source>
        <dbReference type="ARBA" id="ARBA00081755"/>
    </source>
</evidence>
<feature type="chain" id="PRO_5035945453" description="DnaJ homolog subfamily A member 3, mitochondrial" evidence="27">
    <location>
        <begin position="25"/>
        <end position="787"/>
    </location>
</feature>
<evidence type="ECO:0000256" key="12">
    <source>
        <dbReference type="ARBA" id="ARBA00022946"/>
    </source>
</evidence>
<feature type="domain" description="J" evidence="28">
    <location>
        <begin position="93"/>
        <end position="158"/>
    </location>
</feature>
<keyword evidence="27" id="KW-0732">Signal</keyword>
<feature type="compositionally biased region" description="Polar residues" evidence="26">
    <location>
        <begin position="548"/>
        <end position="558"/>
    </location>
</feature>
<comment type="function">
    <text evidence="20">Modulates apoptotic signal transduction or effector structures within the mitochondrial matrix. Affect cytochrome C release from the mitochondria and caspase 3 activation, but not caspase 8 activation. Isoform 1 increases apoptosis triggered by both TNF and the DNA-damaging agent mytomycin C; in sharp contrast, isoform 2 suppresses apoptosis. Can modulate IFN-gamma-mediated transcriptional activity. Isoform 2 may play a role in neuromuscular junction development as an effector of the MUSK signaling pathway.</text>
</comment>
<keyword evidence="14" id="KW-0770">Synapse</keyword>
<evidence type="ECO:0000256" key="5">
    <source>
        <dbReference type="ARBA" id="ARBA00022490"/>
    </source>
</evidence>
<dbReference type="PROSITE" id="PS51188">
    <property type="entry name" value="ZF_CR"/>
    <property type="match status" value="1"/>
</dbReference>
<dbReference type="GO" id="GO:0006915">
    <property type="term" value="P:apoptotic process"/>
    <property type="evidence" value="ECO:0007669"/>
    <property type="project" value="UniProtKB-KW"/>
</dbReference>
<feature type="signal peptide" evidence="27">
    <location>
        <begin position="1"/>
        <end position="24"/>
    </location>
</feature>
<evidence type="ECO:0000256" key="8">
    <source>
        <dbReference type="ARBA" id="ARBA00022723"/>
    </source>
</evidence>
<feature type="compositionally biased region" description="Basic and acidic residues" evidence="26">
    <location>
        <begin position="753"/>
        <end position="767"/>
    </location>
</feature>
<keyword evidence="4" id="KW-0488">Methylation</keyword>
<dbReference type="Pfam" id="PF00684">
    <property type="entry name" value="DnaJ_CXXCXGXG"/>
    <property type="match status" value="1"/>
</dbReference>
<keyword evidence="18" id="KW-0628">Postsynaptic cell membrane</keyword>
<dbReference type="PROSITE" id="PS00636">
    <property type="entry name" value="DNAJ_1"/>
    <property type="match status" value="1"/>
</dbReference>
<dbReference type="InterPro" id="IPR012724">
    <property type="entry name" value="DnaJ"/>
</dbReference>
<dbReference type="FunFam" id="2.60.260.20:FF:000005">
    <property type="entry name" value="Chaperone protein dnaJ 1, mitochondrial"/>
    <property type="match status" value="1"/>
</dbReference>
<evidence type="ECO:0000256" key="15">
    <source>
        <dbReference type="ARBA" id="ARBA00023128"/>
    </source>
</evidence>
<dbReference type="GO" id="GO:0005524">
    <property type="term" value="F:ATP binding"/>
    <property type="evidence" value="ECO:0007669"/>
    <property type="project" value="InterPro"/>
</dbReference>
<dbReference type="GO" id="GO:0009408">
    <property type="term" value="P:response to heat"/>
    <property type="evidence" value="ECO:0007669"/>
    <property type="project" value="InterPro"/>
</dbReference>
<dbReference type="FunFam" id="2.10.230.10:FF:000003">
    <property type="entry name" value="dnaJ homolog subfamily A member 3, mitochondrial"/>
    <property type="match status" value="1"/>
</dbReference>
<keyword evidence="16" id="KW-0472">Membrane</keyword>
<keyword evidence="7" id="KW-0053">Apoptosis</keyword>
<keyword evidence="11 25" id="KW-0862">Zinc</keyword>
<dbReference type="InterPro" id="IPR001623">
    <property type="entry name" value="DnaJ_domain"/>
</dbReference>
<dbReference type="FunFam" id="1.10.287.110:FF:000025">
    <property type="entry name" value="dnaJ homolog subfamily A member 3, mitochondrial isoform X2"/>
    <property type="match status" value="1"/>
</dbReference>
<feature type="compositionally biased region" description="Basic and acidic residues" evidence="26">
    <location>
        <begin position="720"/>
        <end position="729"/>
    </location>
</feature>
<dbReference type="FunCoup" id="A0A8P0NVI2">
    <property type="interactions" value="345"/>
</dbReference>
<feature type="compositionally biased region" description="Polar residues" evidence="26">
    <location>
        <begin position="769"/>
        <end position="787"/>
    </location>
</feature>
<dbReference type="InterPro" id="IPR002939">
    <property type="entry name" value="DnaJ_C"/>
</dbReference>
<dbReference type="GO" id="GO:0002682">
    <property type="term" value="P:regulation of immune system process"/>
    <property type="evidence" value="ECO:0007669"/>
    <property type="project" value="UniProtKB-ARBA"/>
</dbReference>
<dbReference type="Gene3D" id="1.10.287.110">
    <property type="entry name" value="DnaJ domain"/>
    <property type="match status" value="1"/>
</dbReference>
<evidence type="ECO:0000256" key="17">
    <source>
        <dbReference type="ARBA" id="ARBA00023186"/>
    </source>
</evidence>
<feature type="compositionally biased region" description="Low complexity" evidence="26">
    <location>
        <begin position="559"/>
        <end position="569"/>
    </location>
</feature>
<dbReference type="GO" id="GO:0002376">
    <property type="term" value="P:immune system process"/>
    <property type="evidence" value="ECO:0007669"/>
    <property type="project" value="UniProtKB-ARBA"/>
</dbReference>
<evidence type="ECO:0000256" key="19">
    <source>
        <dbReference type="ARBA" id="ARBA00046309"/>
    </source>
</evidence>
<comment type="subcellular location">
    <subcellularLocation>
        <location evidence="2">Cytoplasm</location>
        <location evidence="2">Cytosol</location>
    </subcellularLocation>
    <subcellularLocation>
        <location evidence="1">Mitochondrion matrix</location>
    </subcellularLocation>
    <subcellularLocation>
        <location evidence="19">Postsynaptic cell membrane</location>
        <topology evidence="19">Peripheral membrane protein</topology>
    </subcellularLocation>
</comment>
<dbReference type="PANTHER" id="PTHR44145">
    <property type="entry name" value="DNAJ HOMOLOG SUBFAMILY A MEMBER 3, MITOCHONDRIAL"/>
    <property type="match status" value="1"/>
</dbReference>
<dbReference type="PROSITE" id="PS50076">
    <property type="entry name" value="DNAJ_2"/>
    <property type="match status" value="1"/>
</dbReference>
<evidence type="ECO:0000256" key="16">
    <source>
        <dbReference type="ARBA" id="ARBA00023136"/>
    </source>
</evidence>
<dbReference type="GO" id="GO:0045211">
    <property type="term" value="C:postsynaptic membrane"/>
    <property type="evidence" value="ECO:0007669"/>
    <property type="project" value="UniProtKB-SubCell"/>
</dbReference>
<comment type="subunit">
    <text evidence="21">Interacts with JAK2, HSPA9B and IFN-gammaR2 chain. Interacts with Ras GTPase-activating protein 1 (RASA1). Isoform 2 interacts with MUSK (via the cytoplasmic domain).</text>
</comment>
<dbReference type="GO" id="GO:0005829">
    <property type="term" value="C:cytosol"/>
    <property type="evidence" value="ECO:0007669"/>
    <property type="project" value="UniProtKB-SubCell"/>
</dbReference>
<keyword evidence="15" id="KW-0496">Mitochondrion</keyword>
<dbReference type="AlphaFoldDB" id="A0A8P0NVI2"/>
<evidence type="ECO:0000256" key="13">
    <source>
        <dbReference type="ARBA" id="ARBA00022990"/>
    </source>
</evidence>
<evidence type="ECO:0000256" key="23">
    <source>
        <dbReference type="ARBA" id="ARBA00076397"/>
    </source>
</evidence>
<dbReference type="Ensembl" id="ENSCAFT00000061995.2">
    <property type="protein sequence ID" value="ENSCAFP00000045248.2"/>
    <property type="gene ID" value="ENSCAFG00000019212.6"/>
</dbReference>
<evidence type="ECO:0000256" key="27">
    <source>
        <dbReference type="SAM" id="SignalP"/>
    </source>
</evidence>
<dbReference type="GO" id="GO:0005634">
    <property type="term" value="C:nucleus"/>
    <property type="evidence" value="ECO:0007669"/>
    <property type="project" value="UniProtKB-ARBA"/>
</dbReference>
<keyword evidence="3" id="KW-1003">Cell membrane</keyword>
<dbReference type="CDD" id="cd06257">
    <property type="entry name" value="DnaJ"/>
    <property type="match status" value="1"/>
</dbReference>
<keyword evidence="5" id="KW-0963">Cytoplasm</keyword>
<dbReference type="GO" id="GO:0051082">
    <property type="term" value="F:unfolded protein binding"/>
    <property type="evidence" value="ECO:0007669"/>
    <property type="project" value="InterPro"/>
</dbReference>
<feature type="region of interest" description="Disordered" evidence="26">
    <location>
        <begin position="496"/>
        <end position="787"/>
    </location>
</feature>
<evidence type="ECO:0000256" key="1">
    <source>
        <dbReference type="ARBA" id="ARBA00004305"/>
    </source>
</evidence>
<protein>
    <recommendedName>
        <fullName evidence="22">DnaJ homolog subfamily A member 3, mitochondrial</fullName>
    </recommendedName>
    <alternativeName>
        <fullName evidence="24">DnaJ protein Tid-1</fullName>
    </alternativeName>
    <alternativeName>
        <fullName evidence="23">Tumorous imaginal discs protein Tid56 homolog</fullName>
    </alternativeName>
</protein>
<evidence type="ECO:0000259" key="28">
    <source>
        <dbReference type="PROSITE" id="PS50076"/>
    </source>
</evidence>
<dbReference type="SUPFAM" id="SSF49493">
    <property type="entry name" value="HSP40/DnaJ peptide-binding domain"/>
    <property type="match status" value="1"/>
</dbReference>
<dbReference type="GO" id="GO:0006457">
    <property type="term" value="P:protein folding"/>
    <property type="evidence" value="ECO:0007669"/>
    <property type="project" value="InterPro"/>
</dbReference>
<dbReference type="GO" id="GO:0005759">
    <property type="term" value="C:mitochondrial matrix"/>
    <property type="evidence" value="ECO:0007669"/>
    <property type="project" value="UniProtKB-SubCell"/>
</dbReference>
<evidence type="ECO:0000256" key="4">
    <source>
        <dbReference type="ARBA" id="ARBA00022481"/>
    </source>
</evidence>
<evidence type="ECO:0000256" key="11">
    <source>
        <dbReference type="ARBA" id="ARBA00022833"/>
    </source>
</evidence>
<dbReference type="InterPro" id="IPR036410">
    <property type="entry name" value="HSP_DnaJ_Cys-rich_dom_sf"/>
</dbReference>
<evidence type="ECO:0000256" key="7">
    <source>
        <dbReference type="ARBA" id="ARBA00022703"/>
    </source>
</evidence>
<evidence type="ECO:0000256" key="18">
    <source>
        <dbReference type="ARBA" id="ARBA00023257"/>
    </source>
</evidence>
<gene>
    <name evidence="30" type="primary">DNAJA3</name>
</gene>
<dbReference type="GO" id="GO:0008270">
    <property type="term" value="F:zinc ion binding"/>
    <property type="evidence" value="ECO:0007669"/>
    <property type="project" value="UniProtKB-KW"/>
</dbReference>
<dbReference type="GO" id="GO:0042127">
    <property type="term" value="P:regulation of cell population proliferation"/>
    <property type="evidence" value="ECO:0007669"/>
    <property type="project" value="UniProtKB-ARBA"/>
</dbReference>
<keyword evidence="12" id="KW-0809">Transit peptide</keyword>
<accession>A0A8P0NVI2</accession>
<evidence type="ECO:0000256" key="6">
    <source>
        <dbReference type="ARBA" id="ARBA00022553"/>
    </source>
</evidence>
<feature type="zinc finger region" description="CR-type" evidence="25">
    <location>
        <begin position="223"/>
        <end position="301"/>
    </location>
</feature>
<evidence type="ECO:0000259" key="29">
    <source>
        <dbReference type="PROSITE" id="PS51188"/>
    </source>
</evidence>
<keyword evidence="9" id="KW-0677">Repeat</keyword>
<dbReference type="PANTHER" id="PTHR44145:SF3">
    <property type="entry name" value="DNAJ HOMOLOG SUBFAMILY A MEMBER 3, MITOCHONDRIAL"/>
    <property type="match status" value="1"/>
</dbReference>
<keyword evidence="13" id="KW-0007">Acetylation</keyword>
<dbReference type="GO" id="GO:0005102">
    <property type="term" value="F:signaling receptor binding"/>
    <property type="evidence" value="ECO:0007669"/>
    <property type="project" value="UniProtKB-ARBA"/>
</dbReference>
<dbReference type="InterPro" id="IPR036869">
    <property type="entry name" value="J_dom_sf"/>
</dbReference>
<dbReference type="InterPro" id="IPR018253">
    <property type="entry name" value="DnaJ_domain_CS"/>
</dbReference>
<dbReference type="InterPro" id="IPR001305">
    <property type="entry name" value="HSP_DnaJ_Cys-rich_dom"/>
</dbReference>
<evidence type="ECO:0000313" key="31">
    <source>
        <dbReference type="Proteomes" id="UP000002254"/>
    </source>
</evidence>
<dbReference type="Gene3D" id="2.10.230.10">
    <property type="entry name" value="Heat shock protein DnaJ, cysteine-rich domain"/>
    <property type="match status" value="1"/>
</dbReference>
<evidence type="ECO:0000256" key="2">
    <source>
        <dbReference type="ARBA" id="ARBA00004514"/>
    </source>
</evidence>
<evidence type="ECO:0000256" key="21">
    <source>
        <dbReference type="ARBA" id="ARBA00063025"/>
    </source>
</evidence>
<proteinExistence type="inferred from homology"/>
<evidence type="ECO:0000256" key="9">
    <source>
        <dbReference type="ARBA" id="ARBA00022737"/>
    </source>
</evidence>
<dbReference type="PRINTS" id="PR00625">
    <property type="entry name" value="JDOMAIN"/>
</dbReference>
<evidence type="ECO:0000313" key="30">
    <source>
        <dbReference type="Ensembl" id="ENSCAFP00000045248.2"/>
    </source>
</evidence>
<dbReference type="Pfam" id="PF01556">
    <property type="entry name" value="DnaJ_C"/>
    <property type="match status" value="1"/>
</dbReference>
<evidence type="ECO:0000256" key="22">
    <source>
        <dbReference type="ARBA" id="ARBA00073672"/>
    </source>
</evidence>
<evidence type="ECO:0000256" key="3">
    <source>
        <dbReference type="ARBA" id="ARBA00022475"/>
    </source>
</evidence>
<dbReference type="GO" id="GO:0031072">
    <property type="term" value="F:heat shock protein binding"/>
    <property type="evidence" value="ECO:0007669"/>
    <property type="project" value="InterPro"/>
</dbReference>
<reference evidence="30 31" key="1">
    <citation type="journal article" date="2005" name="Nature">
        <title>Genome sequence, comparative analysis and haplotype structure of the domestic dog.</title>
        <authorList>
            <consortium name="Broad Sequencing Platform"/>
            <person name="Lindblad-Toh K."/>
            <person name="Wade C.M."/>
            <person name="Mikkelsen T.S."/>
            <person name="Karlsson E.K."/>
            <person name="Jaffe D.B."/>
            <person name="Kamal M."/>
            <person name="Clamp M."/>
            <person name="Chang J.L."/>
            <person name="Kulbokas E.J. III"/>
            <person name="Zody M.C."/>
            <person name="Mauceli E."/>
            <person name="Xie X."/>
            <person name="Breen M."/>
            <person name="Wayne R.K."/>
            <person name="Ostrander E.A."/>
            <person name="Ponting C.P."/>
            <person name="Galibert F."/>
            <person name="Smith D.R."/>
            <person name="DeJong P.J."/>
            <person name="Kirkness E."/>
            <person name="Alvarez P."/>
            <person name="Biagi T."/>
            <person name="Brockman W."/>
            <person name="Butler J."/>
            <person name="Chin C.W."/>
            <person name="Cook A."/>
            <person name="Cuff J."/>
            <person name="Daly M.J."/>
            <person name="DeCaprio D."/>
            <person name="Gnerre S."/>
            <person name="Grabherr M."/>
            <person name="Kellis M."/>
            <person name="Kleber M."/>
            <person name="Bardeleben C."/>
            <person name="Goodstadt L."/>
            <person name="Heger A."/>
            <person name="Hitte C."/>
            <person name="Kim L."/>
            <person name="Koepfli K.P."/>
            <person name="Parker H.G."/>
            <person name="Pollinger J.P."/>
            <person name="Searle S.M."/>
            <person name="Sutter N.B."/>
            <person name="Thomas R."/>
            <person name="Webber C."/>
            <person name="Baldwin J."/>
            <person name="Abebe A."/>
            <person name="Abouelleil A."/>
            <person name="Aftuck L."/>
            <person name="Ait-Zahra M."/>
            <person name="Aldredge T."/>
            <person name="Allen N."/>
            <person name="An P."/>
            <person name="Anderson S."/>
            <person name="Antoine C."/>
            <person name="Arachchi H."/>
            <person name="Aslam A."/>
            <person name="Ayotte L."/>
            <person name="Bachantsang P."/>
            <person name="Barry A."/>
            <person name="Bayul T."/>
            <person name="Benamara M."/>
            <person name="Berlin A."/>
            <person name="Bessette D."/>
            <person name="Blitshteyn B."/>
            <person name="Bloom T."/>
            <person name="Blye J."/>
            <person name="Boguslavskiy L."/>
            <person name="Bonnet C."/>
            <person name="Boukhgalter B."/>
            <person name="Brown A."/>
            <person name="Cahill P."/>
            <person name="Calixte N."/>
            <person name="Camarata J."/>
            <person name="Cheshatsang Y."/>
            <person name="Chu J."/>
            <person name="Citroen M."/>
            <person name="Collymore A."/>
            <person name="Cooke P."/>
            <person name="Dawoe T."/>
            <person name="Daza R."/>
            <person name="Decktor K."/>
            <person name="DeGray S."/>
            <person name="Dhargay N."/>
            <person name="Dooley K."/>
            <person name="Dooley K."/>
            <person name="Dorje P."/>
            <person name="Dorjee K."/>
            <person name="Dorris L."/>
            <person name="Duffey N."/>
            <person name="Dupes A."/>
            <person name="Egbiremolen O."/>
            <person name="Elong R."/>
            <person name="Falk J."/>
            <person name="Farina A."/>
            <person name="Faro S."/>
            <person name="Ferguson D."/>
            <person name="Ferreira P."/>
            <person name="Fisher S."/>
            <person name="FitzGerald M."/>
            <person name="Foley K."/>
            <person name="Foley C."/>
            <person name="Franke A."/>
            <person name="Friedrich D."/>
            <person name="Gage D."/>
            <person name="Garber M."/>
            <person name="Gearin G."/>
            <person name="Giannoukos G."/>
            <person name="Goode T."/>
            <person name="Goyette A."/>
            <person name="Graham J."/>
            <person name="Grandbois E."/>
            <person name="Gyaltsen K."/>
            <person name="Hafez N."/>
            <person name="Hagopian D."/>
            <person name="Hagos B."/>
            <person name="Hall J."/>
            <person name="Healy C."/>
            <person name="Hegarty R."/>
            <person name="Honan T."/>
            <person name="Horn A."/>
            <person name="Houde N."/>
            <person name="Hughes L."/>
            <person name="Hunnicutt L."/>
            <person name="Husby M."/>
            <person name="Jester B."/>
            <person name="Jones C."/>
            <person name="Kamat A."/>
            <person name="Kanga B."/>
            <person name="Kells C."/>
            <person name="Khazanovich D."/>
            <person name="Kieu A.C."/>
            <person name="Kisner P."/>
            <person name="Kumar M."/>
            <person name="Lance K."/>
            <person name="Landers T."/>
            <person name="Lara M."/>
            <person name="Lee W."/>
            <person name="Leger J.P."/>
            <person name="Lennon N."/>
            <person name="Leuper L."/>
            <person name="LeVine S."/>
            <person name="Liu J."/>
            <person name="Liu X."/>
            <person name="Lokyitsang Y."/>
            <person name="Lokyitsang T."/>
            <person name="Lui A."/>
            <person name="Macdonald J."/>
            <person name="Major J."/>
            <person name="Marabella R."/>
            <person name="Maru K."/>
            <person name="Matthews C."/>
            <person name="McDonough S."/>
            <person name="Mehta T."/>
            <person name="Meldrim J."/>
            <person name="Melnikov A."/>
            <person name="Meneus L."/>
            <person name="Mihalev A."/>
            <person name="Mihova T."/>
            <person name="Miller K."/>
            <person name="Mittelman R."/>
            <person name="Mlenga V."/>
            <person name="Mulrain L."/>
            <person name="Munson G."/>
            <person name="Navidi A."/>
            <person name="Naylor J."/>
            <person name="Nguyen T."/>
            <person name="Nguyen N."/>
            <person name="Nguyen C."/>
            <person name="Nguyen T."/>
            <person name="Nicol R."/>
            <person name="Norbu N."/>
            <person name="Norbu C."/>
            <person name="Novod N."/>
            <person name="Nyima T."/>
            <person name="Olandt P."/>
            <person name="O'Neill B."/>
            <person name="O'Neill K."/>
            <person name="Osman S."/>
            <person name="Oyono L."/>
            <person name="Patti C."/>
            <person name="Perrin D."/>
            <person name="Phunkhang P."/>
            <person name="Pierre F."/>
            <person name="Priest M."/>
            <person name="Rachupka A."/>
            <person name="Raghuraman S."/>
            <person name="Rameau R."/>
            <person name="Ray V."/>
            <person name="Raymond C."/>
            <person name="Rege F."/>
            <person name="Rise C."/>
            <person name="Rogers J."/>
            <person name="Rogov P."/>
            <person name="Sahalie J."/>
            <person name="Settipalli S."/>
            <person name="Sharpe T."/>
            <person name="Shea T."/>
            <person name="Sheehan M."/>
            <person name="Sherpa N."/>
            <person name="Shi J."/>
            <person name="Shih D."/>
            <person name="Sloan J."/>
            <person name="Smith C."/>
            <person name="Sparrow T."/>
            <person name="Stalker J."/>
            <person name="Stange-Thomann N."/>
            <person name="Stavropoulos S."/>
            <person name="Stone C."/>
            <person name="Stone S."/>
            <person name="Sykes S."/>
            <person name="Tchuinga P."/>
            <person name="Tenzing P."/>
            <person name="Tesfaye S."/>
            <person name="Thoulutsang D."/>
            <person name="Thoulutsang Y."/>
            <person name="Topham K."/>
            <person name="Topping I."/>
            <person name="Tsamla T."/>
            <person name="Vassiliev H."/>
            <person name="Venkataraman V."/>
            <person name="Vo A."/>
            <person name="Wangchuk T."/>
            <person name="Wangdi T."/>
            <person name="Weiand M."/>
            <person name="Wilkinson J."/>
            <person name="Wilson A."/>
            <person name="Yadav S."/>
            <person name="Yang S."/>
            <person name="Yang X."/>
            <person name="Young G."/>
            <person name="Yu Q."/>
            <person name="Zainoun J."/>
            <person name="Zembek L."/>
            <person name="Zimmer A."/>
            <person name="Lander E.S."/>
        </authorList>
    </citation>
    <scope>NUCLEOTIDE SEQUENCE [LARGE SCALE GENOMIC DNA]</scope>
    <source>
        <strain evidence="30">Boxer</strain>
    </source>
</reference>
<evidence type="ECO:0000256" key="25">
    <source>
        <dbReference type="PROSITE-ProRule" id="PRU00546"/>
    </source>
</evidence>
<dbReference type="HAMAP" id="MF_01152">
    <property type="entry name" value="DnaJ"/>
    <property type="match status" value="1"/>
</dbReference>
<evidence type="ECO:0000256" key="26">
    <source>
        <dbReference type="SAM" id="MobiDB-lite"/>
    </source>
</evidence>
<dbReference type="OrthoDB" id="10256793at2759"/>
<evidence type="ECO:0000256" key="10">
    <source>
        <dbReference type="ARBA" id="ARBA00022771"/>
    </source>
</evidence>
<keyword evidence="17" id="KW-0143">Chaperone</keyword>
<name>A0A8P0NVI2_CANLF</name>
<evidence type="ECO:0000256" key="14">
    <source>
        <dbReference type="ARBA" id="ARBA00023018"/>
    </source>
</evidence>
<dbReference type="GO" id="GO:0043069">
    <property type="term" value="P:negative regulation of programmed cell death"/>
    <property type="evidence" value="ECO:0007669"/>
    <property type="project" value="UniProtKB-ARBA"/>
</dbReference>
<dbReference type="Pfam" id="PF00226">
    <property type="entry name" value="DnaJ"/>
    <property type="match status" value="1"/>
</dbReference>
<dbReference type="GO" id="GO:0019901">
    <property type="term" value="F:protein kinase binding"/>
    <property type="evidence" value="ECO:0007669"/>
    <property type="project" value="UniProtKB-ARBA"/>
</dbReference>